<feature type="repeat" description="ANK" evidence="6">
    <location>
        <begin position="78"/>
        <end position="110"/>
    </location>
</feature>
<dbReference type="Proteomes" id="UP000001307">
    <property type="component" value="Unassembled WGS sequence"/>
</dbReference>
<evidence type="ECO:0000313" key="10">
    <source>
        <dbReference type="Proteomes" id="UP000001307"/>
    </source>
</evidence>
<keyword evidence="5 6" id="KW-0040">ANK repeat</keyword>
<keyword evidence="3 7" id="KW-0863">Zinc-finger</keyword>
<accession>E4X2W2</accession>
<dbReference type="Gene3D" id="6.10.140.2220">
    <property type="match status" value="1"/>
</dbReference>
<evidence type="ECO:0000313" key="9">
    <source>
        <dbReference type="EMBL" id="CBY17965.1"/>
    </source>
</evidence>
<evidence type="ECO:0000256" key="7">
    <source>
        <dbReference type="PROSITE-ProRule" id="PRU00134"/>
    </source>
</evidence>
<name>E4X2W2_OIKDI</name>
<evidence type="ECO:0000256" key="5">
    <source>
        <dbReference type="ARBA" id="ARBA00023043"/>
    </source>
</evidence>
<evidence type="ECO:0000256" key="3">
    <source>
        <dbReference type="ARBA" id="ARBA00022771"/>
    </source>
</evidence>
<evidence type="ECO:0000256" key="1">
    <source>
        <dbReference type="ARBA" id="ARBA00022723"/>
    </source>
</evidence>
<dbReference type="InParanoid" id="E4X2W2"/>
<gene>
    <name evidence="9" type="ORF">GSOID_T00017594001</name>
</gene>
<dbReference type="GO" id="GO:0008270">
    <property type="term" value="F:zinc ion binding"/>
    <property type="evidence" value="ECO:0007669"/>
    <property type="project" value="UniProtKB-KW"/>
</dbReference>
<keyword evidence="10" id="KW-1185">Reference proteome</keyword>
<keyword evidence="4" id="KW-0862">Zinc</keyword>
<evidence type="ECO:0000256" key="2">
    <source>
        <dbReference type="ARBA" id="ARBA00022737"/>
    </source>
</evidence>
<dbReference type="InterPro" id="IPR002893">
    <property type="entry name" value="Znf_MYND"/>
</dbReference>
<dbReference type="AlphaFoldDB" id="E4X2W2"/>
<dbReference type="SUPFAM" id="SSF48403">
    <property type="entry name" value="Ankyrin repeat"/>
    <property type="match status" value="1"/>
</dbReference>
<dbReference type="Gene3D" id="1.25.40.20">
    <property type="entry name" value="Ankyrin repeat-containing domain"/>
    <property type="match status" value="1"/>
</dbReference>
<sequence length="328" mass="37257">MSDPGPGPLCTSERFFELIKNSKNSHVRTLIRLDPELLACRLKGKLTPMMEACFKGNLDLVRLFLSYDCDANEKYGDDQYTPLMLAALGGHAEIMVSLLEAGADPNAKNRIGKTAAMLCGFVGMKVSHRILNCWIMDSKFIDELVLQENWTSDLKRRLRRLICHPNCLPVSVMQRVEGLSDNVLRKLIPILLEQIPKEAELPICLRFQIISETLRQFLALGTTARRFQKLMLNHPRAYDDLITRCCLALSNRNEIATLKMAVTGEYTTLNAAIRQIIGDTSDITRLCFACFEPSKMRCGRCTHKTAFAIYCSKYCQILHWKLHRPVCK</sequence>
<dbReference type="SMART" id="SM00248">
    <property type="entry name" value="ANK"/>
    <property type="match status" value="2"/>
</dbReference>
<dbReference type="OrthoDB" id="10257049at2759"/>
<dbReference type="PROSITE" id="PS50088">
    <property type="entry name" value="ANK_REPEAT"/>
    <property type="match status" value="1"/>
</dbReference>
<dbReference type="InterPro" id="IPR002110">
    <property type="entry name" value="Ankyrin_rpt"/>
</dbReference>
<dbReference type="EMBL" id="FN653023">
    <property type="protein sequence ID" value="CBY17965.1"/>
    <property type="molecule type" value="Genomic_DNA"/>
</dbReference>
<dbReference type="Pfam" id="PF01753">
    <property type="entry name" value="zf-MYND"/>
    <property type="match status" value="1"/>
</dbReference>
<dbReference type="FunCoup" id="E4X2W2">
    <property type="interactions" value="102"/>
</dbReference>
<protein>
    <recommendedName>
        <fullName evidence="8">MYND-type domain-containing protein</fullName>
    </recommendedName>
</protein>
<dbReference type="SUPFAM" id="SSF144232">
    <property type="entry name" value="HIT/MYND zinc finger-like"/>
    <property type="match status" value="1"/>
</dbReference>
<dbReference type="PROSITE" id="PS50297">
    <property type="entry name" value="ANK_REP_REGION"/>
    <property type="match status" value="1"/>
</dbReference>
<dbReference type="InterPro" id="IPR036770">
    <property type="entry name" value="Ankyrin_rpt-contain_sf"/>
</dbReference>
<evidence type="ECO:0000256" key="4">
    <source>
        <dbReference type="ARBA" id="ARBA00022833"/>
    </source>
</evidence>
<dbReference type="PANTHER" id="PTHR24171">
    <property type="entry name" value="ANKYRIN REPEAT DOMAIN-CONTAINING PROTEIN 39-RELATED"/>
    <property type="match status" value="1"/>
</dbReference>
<proteinExistence type="predicted"/>
<evidence type="ECO:0000259" key="8">
    <source>
        <dbReference type="PROSITE" id="PS50865"/>
    </source>
</evidence>
<organism evidence="9">
    <name type="scientific">Oikopleura dioica</name>
    <name type="common">Tunicate</name>
    <dbReference type="NCBI Taxonomy" id="34765"/>
    <lineage>
        <taxon>Eukaryota</taxon>
        <taxon>Metazoa</taxon>
        <taxon>Chordata</taxon>
        <taxon>Tunicata</taxon>
        <taxon>Appendicularia</taxon>
        <taxon>Copelata</taxon>
        <taxon>Oikopleuridae</taxon>
        <taxon>Oikopleura</taxon>
    </lineage>
</organism>
<reference evidence="9" key="1">
    <citation type="journal article" date="2010" name="Science">
        <title>Plasticity of animal genome architecture unmasked by rapid evolution of a pelagic tunicate.</title>
        <authorList>
            <person name="Denoeud F."/>
            <person name="Henriet S."/>
            <person name="Mungpakdee S."/>
            <person name="Aury J.M."/>
            <person name="Da Silva C."/>
            <person name="Brinkmann H."/>
            <person name="Mikhaleva J."/>
            <person name="Olsen L.C."/>
            <person name="Jubin C."/>
            <person name="Canestro C."/>
            <person name="Bouquet J.M."/>
            <person name="Danks G."/>
            <person name="Poulain J."/>
            <person name="Campsteijn C."/>
            <person name="Adamski M."/>
            <person name="Cross I."/>
            <person name="Yadetie F."/>
            <person name="Muffato M."/>
            <person name="Louis A."/>
            <person name="Butcher S."/>
            <person name="Tsagkogeorga G."/>
            <person name="Konrad A."/>
            <person name="Singh S."/>
            <person name="Jensen M.F."/>
            <person name="Cong E.H."/>
            <person name="Eikeseth-Otteraa H."/>
            <person name="Noel B."/>
            <person name="Anthouard V."/>
            <person name="Porcel B.M."/>
            <person name="Kachouri-Lafond R."/>
            <person name="Nishino A."/>
            <person name="Ugolini M."/>
            <person name="Chourrout P."/>
            <person name="Nishida H."/>
            <person name="Aasland R."/>
            <person name="Huzurbazar S."/>
            <person name="Westhof E."/>
            <person name="Delsuc F."/>
            <person name="Lehrach H."/>
            <person name="Reinhardt R."/>
            <person name="Weissenbach J."/>
            <person name="Roy S.W."/>
            <person name="Artiguenave F."/>
            <person name="Postlethwait J.H."/>
            <person name="Manak J.R."/>
            <person name="Thompson E.M."/>
            <person name="Jaillon O."/>
            <person name="Du Pasquier L."/>
            <person name="Boudinot P."/>
            <person name="Liberles D.A."/>
            <person name="Volff J.N."/>
            <person name="Philippe H."/>
            <person name="Lenhard B."/>
            <person name="Roest Crollius H."/>
            <person name="Wincker P."/>
            <person name="Chourrout D."/>
        </authorList>
    </citation>
    <scope>NUCLEOTIDE SEQUENCE [LARGE SCALE GENOMIC DNA]</scope>
</reference>
<feature type="domain" description="MYND-type" evidence="8">
    <location>
        <begin position="287"/>
        <end position="327"/>
    </location>
</feature>
<evidence type="ECO:0000256" key="6">
    <source>
        <dbReference type="PROSITE-ProRule" id="PRU00023"/>
    </source>
</evidence>
<keyword evidence="1" id="KW-0479">Metal-binding</keyword>
<keyword evidence="2" id="KW-0677">Repeat</keyword>
<dbReference type="PROSITE" id="PS50865">
    <property type="entry name" value="ZF_MYND_2"/>
    <property type="match status" value="1"/>
</dbReference>
<dbReference type="Pfam" id="PF12796">
    <property type="entry name" value="Ank_2"/>
    <property type="match status" value="1"/>
</dbReference>